<evidence type="ECO:0000256" key="5">
    <source>
        <dbReference type="ARBA" id="ARBA00022777"/>
    </source>
</evidence>
<feature type="transmembrane region" description="Helical" evidence="6">
    <location>
        <begin position="7"/>
        <end position="28"/>
    </location>
</feature>
<dbReference type="EC" id="2.7.13.3" evidence="2"/>
<evidence type="ECO:0000256" key="4">
    <source>
        <dbReference type="ARBA" id="ARBA00022679"/>
    </source>
</evidence>
<dbReference type="Proteomes" id="UP000007721">
    <property type="component" value="Chromosome"/>
</dbReference>
<feature type="transmembrane region" description="Helical" evidence="6">
    <location>
        <begin position="40"/>
        <end position="61"/>
    </location>
</feature>
<dbReference type="SUPFAM" id="SSF55785">
    <property type="entry name" value="PYP-like sensor domain (PAS domain)"/>
    <property type="match status" value="3"/>
</dbReference>
<feature type="transmembrane region" description="Helical" evidence="6">
    <location>
        <begin position="150"/>
        <end position="169"/>
    </location>
</feature>
<dbReference type="SUPFAM" id="SSF55874">
    <property type="entry name" value="ATPase domain of HSP90 chaperone/DNA topoisomerase II/histidine kinase"/>
    <property type="match status" value="1"/>
</dbReference>
<dbReference type="GO" id="GO:0000155">
    <property type="term" value="F:phosphorelay sensor kinase activity"/>
    <property type="evidence" value="ECO:0007669"/>
    <property type="project" value="InterPro"/>
</dbReference>
<dbReference type="PRINTS" id="PR00344">
    <property type="entry name" value="BCTRLSENSOR"/>
</dbReference>
<dbReference type="RefSeq" id="WP_012646911.1">
    <property type="nucleotide sequence ID" value="NC_011979.1"/>
</dbReference>
<dbReference type="SMART" id="SM00388">
    <property type="entry name" value="HisKA"/>
    <property type="match status" value="1"/>
</dbReference>
<accession>B9M794</accession>
<dbReference type="SMART" id="SM00387">
    <property type="entry name" value="HATPase_c"/>
    <property type="match status" value="1"/>
</dbReference>
<evidence type="ECO:0000256" key="6">
    <source>
        <dbReference type="SAM" id="Phobius"/>
    </source>
</evidence>
<keyword evidence="6" id="KW-0812">Transmembrane</keyword>
<sequence length="909" mass="103287">MERRLRCFAVGAGAVAAAIGVVCLLAWLSGAMTYRGLSSLTIKTNASLCLILCGTALMQAVPADPSPLLRWTARCFAAICLVVGGLTVMEYLPGWELAIDQLLAVEPPGALGVVSPNRMGLPAAVSFTLGGIAILFLLHTPRPLVRQSQWIGIILCLIALLGLLGYIYGARAFHGVSSYTFVAWPTAIAIAFLGAGLLCARPKEGLMVSITSADAGGVAIRRLLAAAILVPIALGWLHLQGESHGFYGRISGTRFLVIAWIVIFSWLVHQTAKRLFRADEAKRSALTALQRTQALLLEAERLSHTGAWEWDLTSDIWTFSDEWQRLHGTRDRSLRPDELFSIAHPEDRPAIRSAFDALRRGASPYEMEHRIVRQDTGEVRTVKASGQYLRDRSGRVVKIYGFVQDITEQKRAEDELRKSEARLSTALDNLREGVVIATERGEVFYWNPSGWMMHGYANPEEGRRHLAEFEQIFQLSLADGRVLTLDEWPMLRIIRGEKVQNLELRLRRLDQEWERVVSYSGTILQTLGEERLVYLSICDMTEQRRAEEALQEREERLRIFIEHAPAALAMFDRQMRYVHVSRRWLTDYDLEGRNLRGICHYQVFPEIPDHWRQVHARALAGEILRADEDQFVRSDGSIQWVRWEVRPWQDASGRVAGILVFSEDITHRKHAEQERERLITELQQSNAELQQFAYVSSHDLQEPIRMVTSYVQLLQKRYQGKLDEKAEMYISFIVEAAHRMSCLINDLLALSRVGRREREFMPVETELVVKEALDNLRFAMEESGARITKDTLPMVMGDPVQLLQLFQNLLGNAIKYRKKEVTPEVHISAERKKNQWLFGIHDNGIGIEPQYHERIFVIFQRLHQREEYQGTGIGLAICQKIVENHGGRIWVESKPGLGSTFFFSLPINK</sequence>
<evidence type="ECO:0000256" key="1">
    <source>
        <dbReference type="ARBA" id="ARBA00000085"/>
    </source>
</evidence>
<evidence type="ECO:0000259" key="8">
    <source>
        <dbReference type="PROSITE" id="PS50112"/>
    </source>
</evidence>
<evidence type="ECO:0000313" key="10">
    <source>
        <dbReference type="EMBL" id="ACM20182.1"/>
    </source>
</evidence>
<organism evidence="10 11">
    <name type="scientific">Geotalea daltonii (strain DSM 22248 / JCM 15807 / FRC-32)</name>
    <name type="common">Geobacter daltonii</name>
    <dbReference type="NCBI Taxonomy" id="316067"/>
    <lineage>
        <taxon>Bacteria</taxon>
        <taxon>Pseudomonadati</taxon>
        <taxon>Thermodesulfobacteriota</taxon>
        <taxon>Desulfuromonadia</taxon>
        <taxon>Geobacterales</taxon>
        <taxon>Geobacteraceae</taxon>
        <taxon>Geotalea</taxon>
    </lineage>
</organism>
<feature type="transmembrane region" description="Helical" evidence="6">
    <location>
        <begin position="119"/>
        <end position="138"/>
    </location>
</feature>
<feature type="domain" description="PAC" evidence="9">
    <location>
        <begin position="625"/>
        <end position="677"/>
    </location>
</feature>
<evidence type="ECO:0000259" key="7">
    <source>
        <dbReference type="PROSITE" id="PS50109"/>
    </source>
</evidence>
<dbReference type="Gene3D" id="2.10.70.100">
    <property type="match status" value="1"/>
</dbReference>
<keyword evidence="6" id="KW-1133">Transmembrane helix</keyword>
<dbReference type="CDD" id="cd00130">
    <property type="entry name" value="PAS"/>
    <property type="match status" value="2"/>
</dbReference>
<dbReference type="PROSITE" id="PS50109">
    <property type="entry name" value="HIS_KIN"/>
    <property type="match status" value="1"/>
</dbReference>
<dbReference type="HOGENOM" id="CLU_338826_0_0_7"/>
<dbReference type="PANTHER" id="PTHR43304">
    <property type="entry name" value="PHYTOCHROME-LIKE PROTEIN CPH1"/>
    <property type="match status" value="1"/>
</dbReference>
<dbReference type="InterPro" id="IPR003661">
    <property type="entry name" value="HisK_dim/P_dom"/>
</dbReference>
<dbReference type="EMBL" id="CP001390">
    <property type="protein sequence ID" value="ACM20182.1"/>
    <property type="molecule type" value="Genomic_DNA"/>
</dbReference>
<dbReference type="SMART" id="SM00091">
    <property type="entry name" value="PAS"/>
    <property type="match status" value="3"/>
</dbReference>
<feature type="domain" description="PAC" evidence="9">
    <location>
        <begin position="500"/>
        <end position="552"/>
    </location>
</feature>
<dbReference type="FunFam" id="3.30.565.10:FF:000006">
    <property type="entry name" value="Sensor histidine kinase WalK"/>
    <property type="match status" value="1"/>
</dbReference>
<feature type="domain" description="Histidine kinase" evidence="7">
    <location>
        <begin position="695"/>
        <end position="909"/>
    </location>
</feature>
<feature type="transmembrane region" description="Helical" evidence="6">
    <location>
        <begin position="220"/>
        <end position="239"/>
    </location>
</feature>
<dbReference type="Gene3D" id="3.30.565.10">
    <property type="entry name" value="Histidine kinase-like ATPase, C-terminal domain"/>
    <property type="match status" value="1"/>
</dbReference>
<gene>
    <name evidence="10" type="ordered locus">Geob_1824</name>
</gene>
<evidence type="ECO:0000256" key="2">
    <source>
        <dbReference type="ARBA" id="ARBA00012438"/>
    </source>
</evidence>
<dbReference type="InterPro" id="IPR035965">
    <property type="entry name" value="PAS-like_dom_sf"/>
</dbReference>
<dbReference type="Gene3D" id="3.30.450.20">
    <property type="entry name" value="PAS domain"/>
    <property type="match status" value="3"/>
</dbReference>
<reference evidence="10 11" key="1">
    <citation type="submission" date="2009-01" db="EMBL/GenBank/DDBJ databases">
        <title>Complete sequence of Geobacter sp. FRC-32.</title>
        <authorList>
            <consortium name="US DOE Joint Genome Institute"/>
            <person name="Lucas S."/>
            <person name="Copeland A."/>
            <person name="Lapidus A."/>
            <person name="Glavina del Rio T."/>
            <person name="Dalin E."/>
            <person name="Tice H."/>
            <person name="Bruce D."/>
            <person name="Goodwin L."/>
            <person name="Pitluck S."/>
            <person name="Saunders E."/>
            <person name="Brettin T."/>
            <person name="Detter J.C."/>
            <person name="Han C."/>
            <person name="Larimer F."/>
            <person name="Land M."/>
            <person name="Hauser L."/>
            <person name="Kyrpides N."/>
            <person name="Ovchinnikova G."/>
            <person name="Kostka J."/>
            <person name="Richardson P."/>
        </authorList>
    </citation>
    <scope>NUCLEOTIDE SEQUENCE [LARGE SCALE GENOMIC DNA]</scope>
    <source>
        <strain evidence="11">DSM 22248 / JCM 15807 / FRC-32</strain>
    </source>
</reference>
<dbReference type="InterPro" id="IPR013655">
    <property type="entry name" value="PAS_fold_3"/>
</dbReference>
<dbReference type="PROSITE" id="PS50112">
    <property type="entry name" value="PAS"/>
    <property type="match status" value="1"/>
</dbReference>
<dbReference type="NCBIfam" id="TIGR00229">
    <property type="entry name" value="sensory_box"/>
    <property type="match status" value="2"/>
</dbReference>
<keyword evidence="6" id="KW-0472">Membrane</keyword>
<dbReference type="InterPro" id="IPR052162">
    <property type="entry name" value="Sensor_kinase/Photoreceptor"/>
</dbReference>
<dbReference type="PANTHER" id="PTHR43304:SF1">
    <property type="entry name" value="PAC DOMAIN-CONTAINING PROTEIN"/>
    <property type="match status" value="1"/>
</dbReference>
<dbReference type="Pfam" id="PF02518">
    <property type="entry name" value="HATPase_c"/>
    <property type="match status" value="1"/>
</dbReference>
<dbReference type="InterPro" id="IPR000014">
    <property type="entry name" value="PAS"/>
</dbReference>
<dbReference type="InterPro" id="IPR036890">
    <property type="entry name" value="HATPase_C_sf"/>
</dbReference>
<dbReference type="Gene3D" id="1.10.287.130">
    <property type="match status" value="1"/>
</dbReference>
<dbReference type="InterPro" id="IPR013656">
    <property type="entry name" value="PAS_4"/>
</dbReference>
<comment type="catalytic activity">
    <reaction evidence="1">
        <text>ATP + protein L-histidine = ADP + protein N-phospho-L-histidine.</text>
        <dbReference type="EC" id="2.7.13.3"/>
    </reaction>
</comment>
<dbReference type="PROSITE" id="PS50113">
    <property type="entry name" value="PAC"/>
    <property type="match status" value="3"/>
</dbReference>
<evidence type="ECO:0000259" key="9">
    <source>
        <dbReference type="PROSITE" id="PS50113"/>
    </source>
</evidence>
<dbReference type="InterPro" id="IPR003594">
    <property type="entry name" value="HATPase_dom"/>
</dbReference>
<dbReference type="eggNOG" id="COG4251">
    <property type="taxonomic scope" value="Bacteria"/>
</dbReference>
<dbReference type="InterPro" id="IPR004358">
    <property type="entry name" value="Sig_transdc_His_kin-like_C"/>
</dbReference>
<feature type="domain" description="PAS" evidence="8">
    <location>
        <begin position="419"/>
        <end position="460"/>
    </location>
</feature>
<dbReference type="InterPro" id="IPR001610">
    <property type="entry name" value="PAC"/>
</dbReference>
<protein>
    <recommendedName>
        <fullName evidence="2">histidine kinase</fullName>
        <ecNumber evidence="2">2.7.13.3</ecNumber>
    </recommendedName>
</protein>
<keyword evidence="4" id="KW-0808">Transferase</keyword>
<dbReference type="InterPro" id="IPR000700">
    <property type="entry name" value="PAS-assoc_C"/>
</dbReference>
<feature type="transmembrane region" description="Helical" evidence="6">
    <location>
        <begin position="181"/>
        <end position="200"/>
    </location>
</feature>
<evidence type="ECO:0000313" key="11">
    <source>
        <dbReference type="Proteomes" id="UP000007721"/>
    </source>
</evidence>
<keyword evidence="3" id="KW-0597">Phosphoprotein</keyword>
<feature type="transmembrane region" description="Helical" evidence="6">
    <location>
        <begin position="73"/>
        <end position="92"/>
    </location>
</feature>
<dbReference type="STRING" id="316067.Geob_1824"/>
<keyword evidence="11" id="KW-1185">Reference proteome</keyword>
<dbReference type="Pfam" id="PF08448">
    <property type="entry name" value="PAS_4"/>
    <property type="match status" value="1"/>
</dbReference>
<dbReference type="CDD" id="cd00082">
    <property type="entry name" value="HisKA"/>
    <property type="match status" value="1"/>
</dbReference>
<name>B9M794_GEODF</name>
<feature type="transmembrane region" description="Helical" evidence="6">
    <location>
        <begin position="251"/>
        <end position="268"/>
    </location>
</feature>
<dbReference type="Pfam" id="PF00512">
    <property type="entry name" value="HisKA"/>
    <property type="match status" value="1"/>
</dbReference>
<proteinExistence type="predicted"/>
<keyword evidence="5 10" id="KW-0418">Kinase</keyword>
<dbReference type="SUPFAM" id="SSF47384">
    <property type="entry name" value="Homodimeric domain of signal transducing histidine kinase"/>
    <property type="match status" value="1"/>
</dbReference>
<dbReference type="InterPro" id="IPR036097">
    <property type="entry name" value="HisK_dim/P_sf"/>
</dbReference>
<dbReference type="SMART" id="SM00086">
    <property type="entry name" value="PAC"/>
    <property type="match status" value="3"/>
</dbReference>
<dbReference type="Pfam" id="PF08447">
    <property type="entry name" value="PAS_3"/>
    <property type="match status" value="1"/>
</dbReference>
<dbReference type="InterPro" id="IPR005467">
    <property type="entry name" value="His_kinase_dom"/>
</dbReference>
<dbReference type="KEGG" id="geo:Geob_1824"/>
<dbReference type="AlphaFoldDB" id="B9M794"/>
<feature type="domain" description="PAC" evidence="9">
    <location>
        <begin position="365"/>
        <end position="418"/>
    </location>
</feature>
<evidence type="ECO:0000256" key="3">
    <source>
        <dbReference type="ARBA" id="ARBA00022553"/>
    </source>
</evidence>
<dbReference type="Pfam" id="PF13188">
    <property type="entry name" value="PAS_8"/>
    <property type="match status" value="1"/>
</dbReference>